<proteinExistence type="predicted"/>
<keyword evidence="3" id="KW-1185">Reference proteome</keyword>
<dbReference type="AlphaFoldDB" id="A0AA40KMR3"/>
<feature type="non-terminal residue" evidence="2">
    <location>
        <position position="1"/>
    </location>
</feature>
<sequence length="78" mass="8614">TINSRNKKKKKKKKRLLDAYSIGQLIRGTEQRYIRRSSGKPRRAKSLASGRSPGVLELSGSLNSPALDAPGRLQPNRG</sequence>
<reference evidence="2" key="1">
    <citation type="submission" date="2021-10" db="EMBL/GenBank/DDBJ databases">
        <title>Melipona bicolor Genome sequencing and assembly.</title>
        <authorList>
            <person name="Araujo N.S."/>
            <person name="Arias M.C."/>
        </authorList>
    </citation>
    <scope>NUCLEOTIDE SEQUENCE</scope>
    <source>
        <strain evidence="2">USP_2M_L1-L4_2017</strain>
        <tissue evidence="2">Whole body</tissue>
    </source>
</reference>
<name>A0AA40KMR3_9HYME</name>
<feature type="compositionally biased region" description="Basic residues" evidence="1">
    <location>
        <begin position="34"/>
        <end position="45"/>
    </location>
</feature>
<dbReference type="EMBL" id="JAHYIQ010000015">
    <property type="protein sequence ID" value="KAK1125942.1"/>
    <property type="molecule type" value="Genomic_DNA"/>
</dbReference>
<protein>
    <submittedName>
        <fullName evidence="2">Uncharacterized protein</fullName>
    </submittedName>
</protein>
<gene>
    <name evidence="2" type="ORF">K0M31_005475</name>
</gene>
<comment type="caution">
    <text evidence="2">The sequence shown here is derived from an EMBL/GenBank/DDBJ whole genome shotgun (WGS) entry which is preliminary data.</text>
</comment>
<organism evidence="2 3">
    <name type="scientific">Melipona bicolor</name>
    <dbReference type="NCBI Taxonomy" id="60889"/>
    <lineage>
        <taxon>Eukaryota</taxon>
        <taxon>Metazoa</taxon>
        <taxon>Ecdysozoa</taxon>
        <taxon>Arthropoda</taxon>
        <taxon>Hexapoda</taxon>
        <taxon>Insecta</taxon>
        <taxon>Pterygota</taxon>
        <taxon>Neoptera</taxon>
        <taxon>Endopterygota</taxon>
        <taxon>Hymenoptera</taxon>
        <taxon>Apocrita</taxon>
        <taxon>Aculeata</taxon>
        <taxon>Apoidea</taxon>
        <taxon>Anthophila</taxon>
        <taxon>Apidae</taxon>
        <taxon>Melipona</taxon>
    </lineage>
</organism>
<feature type="region of interest" description="Disordered" evidence="1">
    <location>
        <begin position="32"/>
        <end position="78"/>
    </location>
</feature>
<evidence type="ECO:0000313" key="3">
    <source>
        <dbReference type="Proteomes" id="UP001177670"/>
    </source>
</evidence>
<dbReference type="Proteomes" id="UP001177670">
    <property type="component" value="Unassembled WGS sequence"/>
</dbReference>
<evidence type="ECO:0000313" key="2">
    <source>
        <dbReference type="EMBL" id="KAK1125942.1"/>
    </source>
</evidence>
<evidence type="ECO:0000256" key="1">
    <source>
        <dbReference type="SAM" id="MobiDB-lite"/>
    </source>
</evidence>
<accession>A0AA40KMR3</accession>